<reference evidence="3" key="1">
    <citation type="journal article" date="2014" name="Int. J. Syst. Evol. Microbiol.">
        <title>Complete genome sequence of Corynebacterium casei LMG S-19264T (=DSM 44701T), isolated from a smear-ripened cheese.</title>
        <authorList>
            <consortium name="US DOE Joint Genome Institute (JGI-PGF)"/>
            <person name="Walter F."/>
            <person name="Albersmeier A."/>
            <person name="Kalinowski J."/>
            <person name="Ruckert C."/>
        </authorList>
    </citation>
    <scope>NUCLEOTIDE SEQUENCE</scope>
    <source>
        <strain evidence="3">NBRC 101628</strain>
    </source>
</reference>
<evidence type="ECO:0000256" key="1">
    <source>
        <dbReference type="SAM" id="MobiDB-lite"/>
    </source>
</evidence>
<comment type="caution">
    <text evidence="3">The sequence shown here is derived from an EMBL/GenBank/DDBJ whole genome shotgun (WGS) entry which is preliminary data.</text>
</comment>
<dbReference type="Pfam" id="PF20419">
    <property type="entry name" value="DUF6701"/>
    <property type="match status" value="1"/>
</dbReference>
<dbReference type="EMBL" id="BSNC01000006">
    <property type="protein sequence ID" value="GLP97373.1"/>
    <property type="molecule type" value="Genomic_DNA"/>
</dbReference>
<feature type="region of interest" description="Disordered" evidence="1">
    <location>
        <begin position="1"/>
        <end position="42"/>
    </location>
</feature>
<gene>
    <name evidence="3" type="ORF">GCM10007895_26800</name>
</gene>
<feature type="compositionally biased region" description="Low complexity" evidence="1">
    <location>
        <begin position="21"/>
        <end position="38"/>
    </location>
</feature>
<proteinExistence type="predicted"/>
<organism evidence="3 4">
    <name type="scientific">Paraferrimonas sedimenticola</name>
    <dbReference type="NCBI Taxonomy" id="375674"/>
    <lineage>
        <taxon>Bacteria</taxon>
        <taxon>Pseudomonadati</taxon>
        <taxon>Pseudomonadota</taxon>
        <taxon>Gammaproteobacteria</taxon>
        <taxon>Alteromonadales</taxon>
        <taxon>Ferrimonadaceae</taxon>
        <taxon>Paraferrimonas</taxon>
    </lineage>
</organism>
<dbReference type="AlphaFoldDB" id="A0AA37RY95"/>
<evidence type="ECO:0000259" key="2">
    <source>
        <dbReference type="Pfam" id="PF20419"/>
    </source>
</evidence>
<dbReference type="Proteomes" id="UP001161422">
    <property type="component" value="Unassembled WGS sequence"/>
</dbReference>
<accession>A0AA37RY95</accession>
<evidence type="ECO:0000313" key="4">
    <source>
        <dbReference type="Proteomes" id="UP001161422"/>
    </source>
</evidence>
<name>A0AA37RY95_9GAMM</name>
<protein>
    <recommendedName>
        <fullName evidence="2">DUF6701 domain-containing protein</fullName>
    </recommendedName>
</protein>
<evidence type="ECO:0000313" key="3">
    <source>
        <dbReference type="EMBL" id="GLP97373.1"/>
    </source>
</evidence>
<dbReference type="InterPro" id="IPR046524">
    <property type="entry name" value="DUF6701"/>
</dbReference>
<sequence length="883" mass="93079">MLVSQPSDADQLPYCGPIFTDPPTGGNGTNNPGDQNGPKEPPDLPLLGNLVCYAGNGNSPDECELNSGAFSDSFGKGDYKFGSGSFGNGDFITTTERTSRLYFSSVSIGNTALNKGGKASDLFIYVNGNIVINGNAHINAVIYATGNVTISGQVEVVGGIGAAGTITLNGTTAKANPLDPSQIEDTDFGDYCIPGSPPPNGQLIHHYELEYSDSPLTCQAEPITVKACANEACDQLITGNVTATMVKTPLGKGGWSPSANLSFADGVTTVDLRHNDETPINISVSGSIPSNTNPTLCSIAGGTPSEANCTLSFARSGFIMEIPNTPANKLVENVLLKAVKEGEPGRACVPLFSGTKESINFQSSHLTALPDGIISHADVSVNDKPINQSGEAPTPIEVSFDANGEAFIKVHYADAGKVAVKAEYAGRDGTEQEGLVISKTSTFVSYPAGFCVDASAQCEAGDASCPVFKKAGETFELSIKAMAWDSGAGTNLCDNPVTPSYEHAGIDLSPVLRAPSGGVLADLGVVRYDHKSDANAETKVNQSVSEVGVFEITAKAPATYLGANVDIQGTSKPIGRFVPAQFSVSGTSVMPACVAGDFSYMDEPFTLNMTVDAQNVAGGRTLNYFGDFAKGSGNWVAVNNRDGDSLSSRMSAQTPLTWATGRAQVTQKPQFSRPAAPLADGPYEQLEVGTQIVDNDGNHATLASPDMADSVVGDCATSTPNECDAKRLGMTHLRQGRLVLTNTYGPEDVELRMPVVAEYWVDNRWQTNTLDGCSLITRPNLGKSSSDSATGYRYAPELATDESVTRGNSGGAILSGQSELIWTGAGGYRGQVTAPLELSDTPWLRWYWNWNDSSAPTLQNPRASAYFGTYRGNDRVIFWREVN</sequence>
<feature type="domain" description="DUF6701" evidence="2">
    <location>
        <begin position="293"/>
        <end position="882"/>
    </location>
</feature>
<reference evidence="3" key="2">
    <citation type="submission" date="2023-01" db="EMBL/GenBank/DDBJ databases">
        <title>Draft genome sequence of Paraferrimonas sedimenticola strain NBRC 101628.</title>
        <authorList>
            <person name="Sun Q."/>
            <person name="Mori K."/>
        </authorList>
    </citation>
    <scope>NUCLEOTIDE SEQUENCE</scope>
    <source>
        <strain evidence="3">NBRC 101628</strain>
    </source>
</reference>
<keyword evidence="4" id="KW-1185">Reference proteome</keyword>